<keyword evidence="5 8" id="KW-1133">Transmembrane helix</keyword>
<dbReference type="PROSITE" id="PS50850">
    <property type="entry name" value="MFS"/>
    <property type="match status" value="1"/>
</dbReference>
<feature type="transmembrane region" description="Helical" evidence="8">
    <location>
        <begin position="138"/>
        <end position="157"/>
    </location>
</feature>
<feature type="compositionally biased region" description="Polar residues" evidence="7">
    <location>
        <begin position="567"/>
        <end position="578"/>
    </location>
</feature>
<evidence type="ECO:0000313" key="10">
    <source>
        <dbReference type="EMBL" id="PWN31536.1"/>
    </source>
</evidence>
<evidence type="ECO:0000256" key="6">
    <source>
        <dbReference type="ARBA" id="ARBA00023136"/>
    </source>
</evidence>
<feature type="compositionally biased region" description="Basic and acidic residues" evidence="7">
    <location>
        <begin position="588"/>
        <end position="598"/>
    </location>
</feature>
<dbReference type="Proteomes" id="UP000245771">
    <property type="component" value="Unassembled WGS sequence"/>
</dbReference>
<dbReference type="AlphaFoldDB" id="A0A316V1W9"/>
<feature type="transmembrane region" description="Helical" evidence="8">
    <location>
        <begin position="105"/>
        <end position="126"/>
    </location>
</feature>
<feature type="region of interest" description="Disordered" evidence="7">
    <location>
        <begin position="1"/>
        <end position="20"/>
    </location>
</feature>
<name>A0A316V1W9_9BASI</name>
<accession>A0A316V1W9</accession>
<evidence type="ECO:0000256" key="8">
    <source>
        <dbReference type="SAM" id="Phobius"/>
    </source>
</evidence>
<evidence type="ECO:0000256" key="4">
    <source>
        <dbReference type="ARBA" id="ARBA00022692"/>
    </source>
</evidence>
<feature type="region of interest" description="Disordered" evidence="7">
    <location>
        <begin position="546"/>
        <end position="598"/>
    </location>
</feature>
<sequence>MTKDDVSPTPKEVKPKGQGNGHWLKQETVVIPKNNLFVVFSGLMLTVFLAAMDQTIVSTALPTISAKLDGGSSGYSWVGSAYLLCSTAVIPLYGRISDLAGRKPVLWVAIVLFLFGSAMCGAAQSMTWLCICRGVQGLGGGGIISLANILVGDLVSLERRGTFGGLYGFVWGFASVIGPLIGGVLADRASWRWCFFINLPIGGIAFVVLALTLNLNPRPKKSVKEMWHKFDRLGYLILLSAIIIFLLGFTFSETDGFNTPKAIACIVVGAFMFVVFIAWEFFSERKFPHVLPLIPSRIFRIRTTALMLVGVACHSVTFFSGAYYLPLYYQAVTGSSSTLSAVQMLPYSLISAATSMASGAYVSRVRAYRPTIWVAFAVYTLGMGLMTMLDADSSKAEQEVYPLIAGLGLGCLFQTPLIVLTAAMPPKEMASSTAAMALVRTASGTVGITIAGSVFNAGVRSKTAGIMGYDRAGMSADTKDLRGLVHLQPPQLSYEVVHAYGQALQLIWIVMAPIVGFGFLCSLGLKGYSLSRKIVQKEEKETEVIPATATPATAAPGSAIDLAKSDSGASGTTPTASYHENETIQETDVEKQEEDVTK</sequence>
<dbReference type="Pfam" id="PF07690">
    <property type="entry name" value="MFS_1"/>
    <property type="match status" value="1"/>
</dbReference>
<dbReference type="RefSeq" id="XP_025351838.1">
    <property type="nucleotide sequence ID" value="XM_025499658.1"/>
</dbReference>
<feature type="transmembrane region" description="Helical" evidence="8">
    <location>
        <begin position="303"/>
        <end position="325"/>
    </location>
</feature>
<dbReference type="GO" id="GO:0012505">
    <property type="term" value="C:endomembrane system"/>
    <property type="evidence" value="ECO:0007669"/>
    <property type="project" value="UniProtKB-SubCell"/>
</dbReference>
<evidence type="ECO:0000256" key="5">
    <source>
        <dbReference type="ARBA" id="ARBA00022989"/>
    </source>
</evidence>
<reference evidence="10 11" key="1">
    <citation type="journal article" date="2018" name="Mol. Biol. Evol.">
        <title>Broad Genomic Sampling Reveals a Smut Pathogenic Ancestry of the Fungal Clade Ustilaginomycotina.</title>
        <authorList>
            <person name="Kijpornyongpan T."/>
            <person name="Mondo S.J."/>
            <person name="Barry K."/>
            <person name="Sandor L."/>
            <person name="Lee J."/>
            <person name="Lipzen A."/>
            <person name="Pangilinan J."/>
            <person name="LaButti K."/>
            <person name="Hainaut M."/>
            <person name="Henrissat B."/>
            <person name="Grigoriev I.V."/>
            <person name="Spatafora J.W."/>
            <person name="Aime M.C."/>
        </authorList>
    </citation>
    <scope>NUCLEOTIDE SEQUENCE [LARGE SCALE GENOMIC DNA]</scope>
    <source>
        <strain evidence="10 11">MCA 3882</strain>
    </source>
</reference>
<dbReference type="GO" id="GO:0005886">
    <property type="term" value="C:plasma membrane"/>
    <property type="evidence" value="ECO:0007669"/>
    <property type="project" value="TreeGrafter"/>
</dbReference>
<feature type="transmembrane region" description="Helical" evidence="8">
    <location>
        <begin position="435"/>
        <end position="455"/>
    </location>
</feature>
<dbReference type="InterPro" id="IPR036259">
    <property type="entry name" value="MFS_trans_sf"/>
</dbReference>
<dbReference type="InterPro" id="IPR011701">
    <property type="entry name" value="MFS"/>
</dbReference>
<dbReference type="InterPro" id="IPR020846">
    <property type="entry name" value="MFS_dom"/>
</dbReference>
<dbReference type="EMBL" id="KZ819607">
    <property type="protein sequence ID" value="PWN31536.1"/>
    <property type="molecule type" value="Genomic_DNA"/>
</dbReference>
<feature type="transmembrane region" description="Helical" evidence="8">
    <location>
        <begin position="190"/>
        <end position="213"/>
    </location>
</feature>
<dbReference type="PRINTS" id="PR01036">
    <property type="entry name" value="TCRTETB"/>
</dbReference>
<dbReference type="FunFam" id="1.20.1720.10:FF:000013">
    <property type="entry name" value="Related to multidrug resistance proteins"/>
    <property type="match status" value="1"/>
</dbReference>
<evidence type="ECO:0000256" key="1">
    <source>
        <dbReference type="ARBA" id="ARBA00004127"/>
    </source>
</evidence>
<proteinExistence type="inferred from homology"/>
<dbReference type="PANTHER" id="PTHR23501">
    <property type="entry name" value="MAJOR FACILITATOR SUPERFAMILY"/>
    <property type="match status" value="1"/>
</dbReference>
<dbReference type="Gene3D" id="1.20.1720.10">
    <property type="entry name" value="Multidrug resistance protein D"/>
    <property type="match status" value="1"/>
</dbReference>
<feature type="domain" description="Major facilitator superfamily (MFS) profile" evidence="9">
    <location>
        <begin position="39"/>
        <end position="530"/>
    </location>
</feature>
<dbReference type="PANTHER" id="PTHR23501:SF102">
    <property type="entry name" value="DRUG TRANSPORTER, PUTATIVE (AFU_ORTHOLOGUE AFUA_3G08530)-RELATED"/>
    <property type="match status" value="1"/>
</dbReference>
<feature type="transmembrane region" description="Helical" evidence="8">
    <location>
        <begin position="164"/>
        <end position="184"/>
    </location>
</feature>
<feature type="compositionally biased region" description="Basic and acidic residues" evidence="7">
    <location>
        <begin position="1"/>
        <end position="15"/>
    </location>
</feature>
<evidence type="ECO:0000313" key="11">
    <source>
        <dbReference type="Proteomes" id="UP000245771"/>
    </source>
</evidence>
<feature type="transmembrane region" description="Helical" evidence="8">
    <location>
        <begin position="506"/>
        <end position="525"/>
    </location>
</feature>
<dbReference type="SUPFAM" id="SSF103473">
    <property type="entry name" value="MFS general substrate transporter"/>
    <property type="match status" value="1"/>
</dbReference>
<keyword evidence="6 8" id="KW-0472">Membrane</keyword>
<evidence type="ECO:0000259" key="9">
    <source>
        <dbReference type="PROSITE" id="PS50850"/>
    </source>
</evidence>
<feature type="transmembrane region" description="Helical" evidence="8">
    <location>
        <begin position="35"/>
        <end position="52"/>
    </location>
</feature>
<dbReference type="Gene3D" id="1.20.1250.20">
    <property type="entry name" value="MFS general substrate transporter like domains"/>
    <property type="match status" value="1"/>
</dbReference>
<evidence type="ECO:0000256" key="2">
    <source>
        <dbReference type="ARBA" id="ARBA00008335"/>
    </source>
</evidence>
<feature type="compositionally biased region" description="Low complexity" evidence="7">
    <location>
        <begin position="546"/>
        <end position="556"/>
    </location>
</feature>
<comment type="similarity">
    <text evidence="2">Belongs to the major facilitator superfamily.</text>
</comment>
<keyword evidence="4 8" id="KW-0812">Transmembrane</keyword>
<dbReference type="STRING" id="1280837.A0A316V1W9"/>
<dbReference type="FunCoup" id="A0A316V1W9">
    <property type="interactions" value="14"/>
</dbReference>
<dbReference type="InParanoid" id="A0A316V1W9"/>
<feature type="transmembrane region" description="Helical" evidence="8">
    <location>
        <begin position="401"/>
        <end position="423"/>
    </location>
</feature>
<organism evidence="10 11">
    <name type="scientific">Meira miltonrushii</name>
    <dbReference type="NCBI Taxonomy" id="1280837"/>
    <lineage>
        <taxon>Eukaryota</taxon>
        <taxon>Fungi</taxon>
        <taxon>Dikarya</taxon>
        <taxon>Basidiomycota</taxon>
        <taxon>Ustilaginomycotina</taxon>
        <taxon>Exobasidiomycetes</taxon>
        <taxon>Exobasidiales</taxon>
        <taxon>Brachybasidiaceae</taxon>
        <taxon>Meira</taxon>
    </lineage>
</organism>
<keyword evidence="11" id="KW-1185">Reference proteome</keyword>
<evidence type="ECO:0000256" key="7">
    <source>
        <dbReference type="SAM" id="MobiDB-lite"/>
    </source>
</evidence>
<dbReference type="GeneID" id="37021439"/>
<keyword evidence="3" id="KW-0813">Transport</keyword>
<dbReference type="OrthoDB" id="10021397at2759"/>
<feature type="transmembrane region" description="Helical" evidence="8">
    <location>
        <begin position="370"/>
        <end position="389"/>
    </location>
</feature>
<feature type="transmembrane region" description="Helical" evidence="8">
    <location>
        <begin position="233"/>
        <end position="251"/>
    </location>
</feature>
<feature type="transmembrane region" description="Helical" evidence="8">
    <location>
        <begin position="72"/>
        <end position="93"/>
    </location>
</feature>
<gene>
    <name evidence="10" type="ORF">FA14DRAFT_162542</name>
</gene>
<comment type="subcellular location">
    <subcellularLocation>
        <location evidence="1">Endomembrane system</location>
        <topology evidence="1">Multi-pass membrane protein</topology>
    </subcellularLocation>
</comment>
<feature type="transmembrane region" description="Helical" evidence="8">
    <location>
        <begin position="263"/>
        <end position="282"/>
    </location>
</feature>
<dbReference type="GO" id="GO:0022857">
    <property type="term" value="F:transmembrane transporter activity"/>
    <property type="evidence" value="ECO:0007669"/>
    <property type="project" value="InterPro"/>
</dbReference>
<protein>
    <submittedName>
        <fullName evidence="10">MFS amino acid permease</fullName>
    </submittedName>
</protein>
<feature type="transmembrane region" description="Helical" evidence="8">
    <location>
        <begin position="345"/>
        <end position="363"/>
    </location>
</feature>
<dbReference type="CDD" id="cd17502">
    <property type="entry name" value="MFS_Azr1_MDR_like"/>
    <property type="match status" value="1"/>
</dbReference>
<evidence type="ECO:0000256" key="3">
    <source>
        <dbReference type="ARBA" id="ARBA00022448"/>
    </source>
</evidence>